<dbReference type="PANTHER" id="PTHR46686:SF5">
    <property type="entry name" value="GLYCOSYLTRANSFERASE"/>
    <property type="match status" value="1"/>
</dbReference>
<organism evidence="5 6">
    <name type="scientific">Zostera marina</name>
    <name type="common">Eelgrass</name>
    <dbReference type="NCBI Taxonomy" id="29655"/>
    <lineage>
        <taxon>Eukaryota</taxon>
        <taxon>Viridiplantae</taxon>
        <taxon>Streptophyta</taxon>
        <taxon>Embryophyta</taxon>
        <taxon>Tracheophyta</taxon>
        <taxon>Spermatophyta</taxon>
        <taxon>Magnoliopsida</taxon>
        <taxon>Liliopsida</taxon>
        <taxon>Zosteraceae</taxon>
        <taxon>Zostera</taxon>
    </lineage>
</organism>
<evidence type="ECO:0000259" key="3">
    <source>
        <dbReference type="Pfam" id="PF00534"/>
    </source>
</evidence>
<dbReference type="EMBL" id="LFYR01000791">
    <property type="protein sequence ID" value="KMZ69080.1"/>
    <property type="molecule type" value="Genomic_DNA"/>
</dbReference>
<dbReference type="GO" id="GO:0016757">
    <property type="term" value="F:glycosyltransferase activity"/>
    <property type="evidence" value="ECO:0007669"/>
    <property type="project" value="UniProtKB-KW"/>
</dbReference>
<comment type="caution">
    <text evidence="5">The sequence shown here is derived from an EMBL/GenBank/DDBJ whole genome shotgun (WGS) entry which is preliminary data.</text>
</comment>
<sequence>MGLVNSNSINNFNLKPKRTTTCAPTLTKSILVCVVIVTLPILVFLHVSSSIPFCPSAVSAGFYSSAVEANEFSSWAGDLRDAEFSWNHLRFDDTRPPPEILKIAVFSRKWPVGSAPGGMERHALTLHSFLAARGHDVHVFTSAPSVKMLTTDMASSAVTIHYIDAAPNQWKPELAWVLFKAEDSLASFDAVHSESVALPHRLAAELPNLAVSWHGIALEAFESSIFQELTRSSSDEEISPEFIKALTDHPMKIINEIHFFHSYSHHVAISDSSGEMLRDVYQIPHRRVHVILNGVDDAQFTPDSSLGRSFRSSIGVPENASLVLGVAGRLVKDKGHPLLYQAFSRVTGNHPDVYLVVAGSGPWAKRYADLGTRVVALGALPPSSLKAFYNGIDVFLNPTLRPQGLDLTLMEAMQCGTPVVATRFPSIKGSVVVDDEFGHMFAPNVDSLVNVLEKVVKEGRRRLSERGRKCRVYAKKMFAAGKMALAYERMFLCIKNERYCQYQTII</sequence>
<evidence type="ECO:0000313" key="5">
    <source>
        <dbReference type="EMBL" id="KMZ69080.1"/>
    </source>
</evidence>
<dbReference type="SUPFAM" id="SSF53756">
    <property type="entry name" value="UDP-Glycosyltransferase/glycogen phosphorylase"/>
    <property type="match status" value="1"/>
</dbReference>
<name>A0A0K9PLG8_ZOSMR</name>
<accession>A0A0K9PLG8</accession>
<feature type="domain" description="Glycosyltransferase subfamily 4-like N-terminal" evidence="4">
    <location>
        <begin position="116"/>
        <end position="298"/>
    </location>
</feature>
<dbReference type="Gene3D" id="3.40.50.2000">
    <property type="entry name" value="Glycogen Phosphorylase B"/>
    <property type="match status" value="2"/>
</dbReference>
<gene>
    <name evidence="5" type="ORF">ZOSMA_222G00250</name>
</gene>
<dbReference type="CDD" id="cd03801">
    <property type="entry name" value="GT4_PimA-like"/>
    <property type="match status" value="1"/>
</dbReference>
<dbReference type="Proteomes" id="UP000036987">
    <property type="component" value="Unassembled WGS sequence"/>
</dbReference>
<evidence type="ECO:0000313" key="6">
    <source>
        <dbReference type="Proteomes" id="UP000036987"/>
    </source>
</evidence>
<keyword evidence="1" id="KW-0328">Glycosyltransferase</keyword>
<reference evidence="6" key="1">
    <citation type="journal article" date="2016" name="Nature">
        <title>The genome of the seagrass Zostera marina reveals angiosperm adaptation to the sea.</title>
        <authorList>
            <person name="Olsen J.L."/>
            <person name="Rouze P."/>
            <person name="Verhelst B."/>
            <person name="Lin Y.-C."/>
            <person name="Bayer T."/>
            <person name="Collen J."/>
            <person name="Dattolo E."/>
            <person name="De Paoli E."/>
            <person name="Dittami S."/>
            <person name="Maumus F."/>
            <person name="Michel G."/>
            <person name="Kersting A."/>
            <person name="Lauritano C."/>
            <person name="Lohaus R."/>
            <person name="Toepel M."/>
            <person name="Tonon T."/>
            <person name="Vanneste K."/>
            <person name="Amirebrahimi M."/>
            <person name="Brakel J."/>
            <person name="Bostroem C."/>
            <person name="Chovatia M."/>
            <person name="Grimwood J."/>
            <person name="Jenkins J.W."/>
            <person name="Jueterbock A."/>
            <person name="Mraz A."/>
            <person name="Stam W.T."/>
            <person name="Tice H."/>
            <person name="Bornberg-Bauer E."/>
            <person name="Green P.J."/>
            <person name="Pearson G.A."/>
            <person name="Procaccini G."/>
            <person name="Duarte C.M."/>
            <person name="Schmutz J."/>
            <person name="Reusch T.B.H."/>
            <person name="Van de Peer Y."/>
        </authorList>
    </citation>
    <scope>NUCLEOTIDE SEQUENCE [LARGE SCALE GENOMIC DNA]</scope>
    <source>
        <strain evidence="6">cv. Finnish</strain>
    </source>
</reference>
<evidence type="ECO:0000256" key="2">
    <source>
        <dbReference type="SAM" id="Phobius"/>
    </source>
</evidence>
<dbReference type="OMA" id="RNTLFAW"/>
<proteinExistence type="predicted"/>
<evidence type="ECO:0000256" key="1">
    <source>
        <dbReference type="ARBA" id="ARBA00022676"/>
    </source>
</evidence>
<dbReference type="InterPro" id="IPR001296">
    <property type="entry name" value="Glyco_trans_1"/>
</dbReference>
<dbReference type="PANTHER" id="PTHR46686">
    <property type="entry name" value="GLYCOSYLTRANSFERASE"/>
    <property type="match status" value="1"/>
</dbReference>
<evidence type="ECO:0000259" key="4">
    <source>
        <dbReference type="Pfam" id="PF13439"/>
    </source>
</evidence>
<dbReference type="AlphaFoldDB" id="A0A0K9PLG8"/>
<dbReference type="STRING" id="29655.A0A0K9PLG8"/>
<feature type="transmembrane region" description="Helical" evidence="2">
    <location>
        <begin position="25"/>
        <end position="47"/>
    </location>
</feature>
<dbReference type="Pfam" id="PF00534">
    <property type="entry name" value="Glycos_transf_1"/>
    <property type="match status" value="1"/>
</dbReference>
<keyword evidence="5" id="KW-0808">Transferase</keyword>
<keyword evidence="2" id="KW-0812">Transmembrane</keyword>
<keyword evidence="6" id="KW-1185">Reference proteome</keyword>
<keyword evidence="2" id="KW-0472">Membrane</keyword>
<dbReference type="InterPro" id="IPR028098">
    <property type="entry name" value="Glyco_trans_4-like_N"/>
</dbReference>
<dbReference type="OrthoDB" id="734129at2759"/>
<dbReference type="Pfam" id="PF13439">
    <property type="entry name" value="Glyco_transf_4"/>
    <property type="match status" value="1"/>
</dbReference>
<keyword evidence="2" id="KW-1133">Transmembrane helix</keyword>
<protein>
    <submittedName>
        <fullName evidence="5">Glycosyltransferase, family GT4</fullName>
    </submittedName>
</protein>
<feature type="domain" description="Glycosyl transferase family 1" evidence="3">
    <location>
        <begin position="322"/>
        <end position="469"/>
    </location>
</feature>